<gene>
    <name evidence="8" type="primary">bamA</name>
    <name evidence="11" type="ORF">SAMN06265380_101625</name>
</gene>
<evidence type="ECO:0000256" key="4">
    <source>
        <dbReference type="ARBA" id="ARBA00022729"/>
    </source>
</evidence>
<evidence type="ECO:0000256" key="2">
    <source>
        <dbReference type="ARBA" id="ARBA00022452"/>
    </source>
</evidence>
<evidence type="ECO:0000256" key="1">
    <source>
        <dbReference type="ARBA" id="ARBA00004370"/>
    </source>
</evidence>
<evidence type="ECO:0000256" key="6">
    <source>
        <dbReference type="ARBA" id="ARBA00023136"/>
    </source>
</evidence>
<dbReference type="InterPro" id="IPR034746">
    <property type="entry name" value="POTRA"/>
</dbReference>
<dbReference type="InterPro" id="IPR010827">
    <property type="entry name" value="BamA/TamA_POTRA"/>
</dbReference>
<dbReference type="OrthoDB" id="9803054at2"/>
<name>A0A521B658_9RHOB</name>
<proteinExistence type="inferred from homology"/>
<feature type="domain" description="POTRA" evidence="10">
    <location>
        <begin position="48"/>
        <end position="115"/>
    </location>
</feature>
<keyword evidence="3 8" id="KW-0812">Transmembrane</keyword>
<evidence type="ECO:0000256" key="8">
    <source>
        <dbReference type="HAMAP-Rule" id="MF_01430"/>
    </source>
</evidence>
<keyword evidence="7 8" id="KW-0998">Cell outer membrane</keyword>
<dbReference type="InterPro" id="IPR039910">
    <property type="entry name" value="D15-like"/>
</dbReference>
<keyword evidence="6 8" id="KW-0472">Membrane</keyword>
<sequence>MTDRRGAGTSCGGQKPVNKILWQALTFFFLFATVSLLSLPQAAQAQSYTINSFEVEGNRRIETSTIIARSGIEPGQTVTAGQLNDAFQRLLDSGVFETVDLTPRGSTLVIKVQEYPTINQISIEGNKRLKDELLLNAVSSQPRRVFTPQVAEADADMIAEIYLAQGRVAATVIPRIIRRSDNRVDLVFEISEGTTIEVERVSFVGNRAYSDRRLRRVLETKQANFLRTFLRGDTFIADRIEFDKQVIRDFYLSRGYVDFRVNSANVEFTRERDAFFLVMNVTEGQKFSFGKITTVSEIPGVDAAEYQAALKIKPGVTYSPSLVENSIARQERLGIRQGVDFLRVEPRVTRNARDLTLDVEFVLTKGPRIFVERIDIEGNTTTLDRVIRRQFDTVEGDPFNPREIRQAAERIRALGYFAVADVEPREGSTPSQVIVDVDVEEQPTGSLSLGGSYSISDGFGIAIGLSESNFLGRGQTVGVTISTAQDSEEYSLNFTEPYLLGRKLRFDLGLGLASTDSSFASYNTERVFFNPQLSYAIGELSSLRVRYAWENSEMKQQDNEANGAVIASEIDQGERTTSSLGVSYVYDSRLGGLNPNAGVLFEVGLDAAGLGGDNKFYKTSARGIAQTRVLSEEVVLRASLEMGAMHWTGNDFSRTLDRFVLGPNKFRGFEPAGLGPRDLSNGQDDAIGGNYYWVARLESDFPLGLPEELGLRGGVFYDFGNLYNIDDVNTSGANIVGADGSIRHVLGVAVLWETPFGPLRFNFSQALKKEDFDKEQNFDLTIQARF</sequence>
<dbReference type="HAMAP" id="MF_01430">
    <property type="entry name" value="OM_assembly_BamA"/>
    <property type="match status" value="1"/>
</dbReference>
<dbReference type="NCBIfam" id="TIGR03303">
    <property type="entry name" value="OM_YaeT"/>
    <property type="match status" value="1"/>
</dbReference>
<dbReference type="Proteomes" id="UP000319555">
    <property type="component" value="Unassembled WGS sequence"/>
</dbReference>
<evidence type="ECO:0000256" key="7">
    <source>
        <dbReference type="ARBA" id="ARBA00023237"/>
    </source>
</evidence>
<evidence type="ECO:0000259" key="10">
    <source>
        <dbReference type="PROSITE" id="PS51779"/>
    </source>
</evidence>
<dbReference type="PIRSF" id="PIRSF006076">
    <property type="entry name" value="OM_assembly_OMP85"/>
    <property type="match status" value="1"/>
</dbReference>
<feature type="domain" description="POTRA" evidence="10">
    <location>
        <begin position="369"/>
        <end position="442"/>
    </location>
</feature>
<dbReference type="GO" id="GO:0043165">
    <property type="term" value="P:Gram-negative-bacterium-type cell outer membrane assembly"/>
    <property type="evidence" value="ECO:0007669"/>
    <property type="project" value="UniProtKB-UniRule"/>
</dbReference>
<evidence type="ECO:0000256" key="9">
    <source>
        <dbReference type="NCBIfam" id="TIGR03303"/>
    </source>
</evidence>
<dbReference type="GO" id="GO:0009279">
    <property type="term" value="C:cell outer membrane"/>
    <property type="evidence" value="ECO:0007669"/>
    <property type="project" value="UniProtKB-SubCell"/>
</dbReference>
<dbReference type="RefSeq" id="WP_142633911.1">
    <property type="nucleotide sequence ID" value="NZ_CANLVA010000001.1"/>
</dbReference>
<reference evidence="11 12" key="1">
    <citation type="submission" date="2017-05" db="EMBL/GenBank/DDBJ databases">
        <authorList>
            <person name="Varghese N."/>
            <person name="Submissions S."/>
        </authorList>
    </citation>
    <scope>NUCLEOTIDE SEQUENCE [LARGE SCALE GENOMIC DNA]</scope>
    <source>
        <strain evidence="11 12">DSM 28009</strain>
    </source>
</reference>
<organism evidence="11 12">
    <name type="scientific">Ruegeria faecimaris</name>
    <dbReference type="NCBI Taxonomy" id="686389"/>
    <lineage>
        <taxon>Bacteria</taxon>
        <taxon>Pseudomonadati</taxon>
        <taxon>Pseudomonadota</taxon>
        <taxon>Alphaproteobacteria</taxon>
        <taxon>Rhodobacterales</taxon>
        <taxon>Roseobacteraceae</taxon>
        <taxon>Ruegeria</taxon>
    </lineage>
</organism>
<dbReference type="GO" id="GO:0051205">
    <property type="term" value="P:protein insertion into membrane"/>
    <property type="evidence" value="ECO:0007669"/>
    <property type="project" value="UniProtKB-UniRule"/>
</dbReference>
<comment type="subcellular location">
    <subcellularLocation>
        <location evidence="8">Cell outer membrane</location>
    </subcellularLocation>
    <subcellularLocation>
        <location evidence="1">Membrane</location>
    </subcellularLocation>
</comment>
<evidence type="ECO:0000256" key="5">
    <source>
        <dbReference type="ARBA" id="ARBA00022737"/>
    </source>
</evidence>
<dbReference type="Gene3D" id="3.10.20.310">
    <property type="entry name" value="membrane protein fhac"/>
    <property type="match status" value="5"/>
</dbReference>
<evidence type="ECO:0000313" key="12">
    <source>
        <dbReference type="Proteomes" id="UP000319555"/>
    </source>
</evidence>
<accession>A0A521B658</accession>
<dbReference type="Pfam" id="PF07244">
    <property type="entry name" value="POTRA"/>
    <property type="match status" value="4"/>
</dbReference>
<feature type="domain" description="POTRA" evidence="10">
    <location>
        <begin position="116"/>
        <end position="193"/>
    </location>
</feature>
<comment type="subunit">
    <text evidence="8">Part of the Bam complex.</text>
</comment>
<comment type="function">
    <text evidence="8">Part of the outer membrane protein assembly complex, which is involved in assembly and insertion of beta-barrel proteins into the outer membrane.</text>
</comment>
<evidence type="ECO:0000313" key="11">
    <source>
        <dbReference type="EMBL" id="SMO42546.1"/>
    </source>
</evidence>
<dbReference type="Pfam" id="PF01103">
    <property type="entry name" value="Omp85"/>
    <property type="match status" value="1"/>
</dbReference>
<dbReference type="PROSITE" id="PS51779">
    <property type="entry name" value="POTRA"/>
    <property type="match status" value="3"/>
</dbReference>
<dbReference type="InterPro" id="IPR023707">
    <property type="entry name" value="OM_assembly_BamA"/>
</dbReference>
<dbReference type="EMBL" id="FXTE01000001">
    <property type="protein sequence ID" value="SMO42546.1"/>
    <property type="molecule type" value="Genomic_DNA"/>
</dbReference>
<dbReference type="PANTHER" id="PTHR12815">
    <property type="entry name" value="SORTING AND ASSEMBLY MACHINERY SAMM50 PROTEIN FAMILY MEMBER"/>
    <property type="match status" value="1"/>
</dbReference>
<dbReference type="PANTHER" id="PTHR12815:SF23">
    <property type="entry name" value="OUTER MEMBRANE PROTEIN ASSEMBLY FACTOR BAMA"/>
    <property type="match status" value="1"/>
</dbReference>
<keyword evidence="4 8" id="KW-0732">Signal</keyword>
<protein>
    <recommendedName>
        <fullName evidence="8 9">Outer membrane protein assembly factor BamA</fullName>
    </recommendedName>
</protein>
<keyword evidence="12" id="KW-1185">Reference proteome</keyword>
<evidence type="ECO:0000256" key="3">
    <source>
        <dbReference type="ARBA" id="ARBA00022692"/>
    </source>
</evidence>
<dbReference type="InterPro" id="IPR000184">
    <property type="entry name" value="Bac_surfAg_D15"/>
</dbReference>
<dbReference type="AlphaFoldDB" id="A0A521B658"/>
<comment type="similarity">
    <text evidence="8">Belongs to the BamA family.</text>
</comment>
<keyword evidence="2 8" id="KW-1134">Transmembrane beta strand</keyword>
<dbReference type="Gene3D" id="2.40.160.50">
    <property type="entry name" value="membrane protein fhac: a member of the omp85/tpsb transporter family"/>
    <property type="match status" value="1"/>
</dbReference>
<keyword evidence="5 8" id="KW-0677">Repeat</keyword>